<protein>
    <submittedName>
        <fullName evidence="1">Uncharacterized protein</fullName>
    </submittedName>
</protein>
<proteinExistence type="predicted"/>
<evidence type="ECO:0000313" key="1">
    <source>
        <dbReference type="EMBL" id="KAG0424203.1"/>
    </source>
</evidence>
<keyword evidence="2" id="KW-1185">Reference proteome</keyword>
<evidence type="ECO:0000313" key="2">
    <source>
        <dbReference type="Proteomes" id="UP000805193"/>
    </source>
</evidence>
<dbReference type="Proteomes" id="UP000805193">
    <property type="component" value="Unassembled WGS sequence"/>
</dbReference>
<sequence length="283" mass="31433">MFPPWSEAKKSEEGLASASLPEPRRPCLVCQMRFAAANRLPQPSRCLLCKAAVTQSEMIEHIKEMHLRLHRCGHCDRAFGSPDQLEGHVRESHPLQRASPSARHEGARWTCEYCRRPFTYEAVWRLHLGIHSGPQPYFCVRCKRRMATQGELDAHLCGSAGTAPTPSGNARTRNAARANGERAGAHENPMVRGVVFCPPPAASQEAGNGAASRAAELACPLCSKRYKKKKYLTNHIAAHTAGKRYCCERCGRAYLFKGFMLKHMLAVHNMPHKATTRSASLDH</sequence>
<organism evidence="1 2">
    <name type="scientific">Ixodes persulcatus</name>
    <name type="common">Taiga tick</name>
    <dbReference type="NCBI Taxonomy" id="34615"/>
    <lineage>
        <taxon>Eukaryota</taxon>
        <taxon>Metazoa</taxon>
        <taxon>Ecdysozoa</taxon>
        <taxon>Arthropoda</taxon>
        <taxon>Chelicerata</taxon>
        <taxon>Arachnida</taxon>
        <taxon>Acari</taxon>
        <taxon>Parasitiformes</taxon>
        <taxon>Ixodida</taxon>
        <taxon>Ixodoidea</taxon>
        <taxon>Ixodidae</taxon>
        <taxon>Ixodinae</taxon>
        <taxon>Ixodes</taxon>
    </lineage>
</organism>
<gene>
    <name evidence="1" type="ORF">HPB47_000052</name>
</gene>
<comment type="caution">
    <text evidence="1">The sequence shown here is derived from an EMBL/GenBank/DDBJ whole genome shotgun (WGS) entry which is preliminary data.</text>
</comment>
<accession>A0AC60PSY5</accession>
<reference evidence="1 2" key="1">
    <citation type="journal article" date="2020" name="Cell">
        <title>Large-Scale Comparative Analyses of Tick Genomes Elucidate Their Genetic Diversity and Vector Capacities.</title>
        <authorList>
            <consortium name="Tick Genome and Microbiome Consortium (TIGMIC)"/>
            <person name="Jia N."/>
            <person name="Wang J."/>
            <person name="Shi W."/>
            <person name="Du L."/>
            <person name="Sun Y."/>
            <person name="Zhan W."/>
            <person name="Jiang J.F."/>
            <person name="Wang Q."/>
            <person name="Zhang B."/>
            <person name="Ji P."/>
            <person name="Bell-Sakyi L."/>
            <person name="Cui X.M."/>
            <person name="Yuan T.T."/>
            <person name="Jiang B.G."/>
            <person name="Yang W.F."/>
            <person name="Lam T.T."/>
            <person name="Chang Q.C."/>
            <person name="Ding S.J."/>
            <person name="Wang X.J."/>
            <person name="Zhu J.G."/>
            <person name="Ruan X.D."/>
            <person name="Zhao L."/>
            <person name="Wei J.T."/>
            <person name="Ye R.Z."/>
            <person name="Que T.C."/>
            <person name="Du C.H."/>
            <person name="Zhou Y.H."/>
            <person name="Cheng J.X."/>
            <person name="Dai P.F."/>
            <person name="Guo W.B."/>
            <person name="Han X.H."/>
            <person name="Huang E.J."/>
            <person name="Li L.F."/>
            <person name="Wei W."/>
            <person name="Gao Y.C."/>
            <person name="Liu J.Z."/>
            <person name="Shao H.Z."/>
            <person name="Wang X."/>
            <person name="Wang C.C."/>
            <person name="Yang T.C."/>
            <person name="Huo Q.B."/>
            <person name="Li W."/>
            <person name="Chen H.Y."/>
            <person name="Chen S.E."/>
            <person name="Zhou L.G."/>
            <person name="Ni X.B."/>
            <person name="Tian J.H."/>
            <person name="Sheng Y."/>
            <person name="Liu T."/>
            <person name="Pan Y.S."/>
            <person name="Xia L.Y."/>
            <person name="Li J."/>
            <person name="Zhao F."/>
            <person name="Cao W.C."/>
        </authorList>
    </citation>
    <scope>NUCLEOTIDE SEQUENCE [LARGE SCALE GENOMIC DNA]</scope>
    <source>
        <strain evidence="1">Iper-2018</strain>
    </source>
</reference>
<dbReference type="EMBL" id="JABSTQ010010003">
    <property type="protein sequence ID" value="KAG0424203.1"/>
    <property type="molecule type" value="Genomic_DNA"/>
</dbReference>
<name>A0AC60PSY5_IXOPE</name>